<feature type="compositionally biased region" description="Polar residues" evidence="1">
    <location>
        <begin position="121"/>
        <end position="149"/>
    </location>
</feature>
<feature type="region of interest" description="Disordered" evidence="1">
    <location>
        <begin position="19"/>
        <end position="149"/>
    </location>
</feature>
<dbReference type="OrthoDB" id="6608749at2759"/>
<feature type="region of interest" description="Disordered" evidence="1">
    <location>
        <begin position="195"/>
        <end position="216"/>
    </location>
</feature>
<dbReference type="EMBL" id="CAJQZP010000132">
    <property type="protein sequence ID" value="CAG4939907.1"/>
    <property type="molecule type" value="Genomic_DNA"/>
</dbReference>
<feature type="region of interest" description="Disordered" evidence="1">
    <location>
        <begin position="252"/>
        <end position="321"/>
    </location>
</feature>
<organism evidence="2 3">
    <name type="scientific">Parnassius apollo</name>
    <name type="common">Apollo butterfly</name>
    <name type="synonym">Papilio apollo</name>
    <dbReference type="NCBI Taxonomy" id="110799"/>
    <lineage>
        <taxon>Eukaryota</taxon>
        <taxon>Metazoa</taxon>
        <taxon>Ecdysozoa</taxon>
        <taxon>Arthropoda</taxon>
        <taxon>Hexapoda</taxon>
        <taxon>Insecta</taxon>
        <taxon>Pterygota</taxon>
        <taxon>Neoptera</taxon>
        <taxon>Endopterygota</taxon>
        <taxon>Lepidoptera</taxon>
        <taxon>Glossata</taxon>
        <taxon>Ditrysia</taxon>
        <taxon>Papilionoidea</taxon>
        <taxon>Papilionidae</taxon>
        <taxon>Parnassiinae</taxon>
        <taxon>Parnassini</taxon>
        <taxon>Parnassius</taxon>
        <taxon>Parnassius</taxon>
    </lineage>
</organism>
<comment type="caution">
    <text evidence="2">The sequence shown here is derived from an EMBL/GenBank/DDBJ whole genome shotgun (WGS) entry which is preliminary data.</text>
</comment>
<keyword evidence="3" id="KW-1185">Reference proteome</keyword>
<dbReference type="Proteomes" id="UP000691718">
    <property type="component" value="Unassembled WGS sequence"/>
</dbReference>
<evidence type="ECO:0000256" key="1">
    <source>
        <dbReference type="SAM" id="MobiDB-lite"/>
    </source>
</evidence>
<feature type="compositionally biased region" description="Basic and acidic residues" evidence="1">
    <location>
        <begin position="200"/>
        <end position="216"/>
    </location>
</feature>
<accession>A0A8S3W4K3</accession>
<reference evidence="2" key="1">
    <citation type="submission" date="2021-04" db="EMBL/GenBank/DDBJ databases">
        <authorList>
            <person name="Tunstrom K."/>
        </authorList>
    </citation>
    <scope>NUCLEOTIDE SEQUENCE</scope>
</reference>
<dbReference type="AlphaFoldDB" id="A0A8S3W4K3"/>
<feature type="compositionally biased region" description="Low complexity" evidence="1">
    <location>
        <begin position="23"/>
        <end position="41"/>
    </location>
</feature>
<feature type="compositionally biased region" description="Low complexity" evidence="1">
    <location>
        <begin position="89"/>
        <end position="114"/>
    </location>
</feature>
<gene>
    <name evidence="2" type="ORF">PAPOLLO_LOCUS1890</name>
</gene>
<feature type="compositionally biased region" description="Polar residues" evidence="1">
    <location>
        <begin position="46"/>
        <end position="69"/>
    </location>
</feature>
<sequence>MNTAEYKNFYNLDTLAPITKKLGSGSTRNSGTGGTMSKSTGGKFGNTMNFGSKPNNSSYNAKNLSNSGNFGDKKTNASGLGGKISNVPSYSGKSGSDNLSSTSSSGGKKNTTPSFVEVGGNSKSQKTASSGYTKPTTEKNYTAPSFMNRNSKKSSMTFGIIWLPTRKRNKMKDAYNPNNDKRDRYKERTPSMYNFMSGDSSDHQAFKKKEETDLSVPERTKVPVTMAVVVSNGLPPDIGGNIDSDEKQEFIQHDKEESKEAAGDSNEKSDKDDDYLENKDPTNEVPVATSEKDKVGDKVDSVYLRPPPPHKARSAASTIEEESCGMKCLFYTLECCDCVLM</sequence>
<feature type="compositionally biased region" description="Basic and acidic residues" evidence="1">
    <location>
        <begin position="252"/>
        <end position="282"/>
    </location>
</feature>
<feature type="compositionally biased region" description="Basic and acidic residues" evidence="1">
    <location>
        <begin position="290"/>
        <end position="300"/>
    </location>
</feature>
<proteinExistence type="predicted"/>
<protein>
    <submittedName>
        <fullName evidence="2">(apollo) hypothetical protein</fullName>
    </submittedName>
</protein>
<name>A0A8S3W4K3_PARAO</name>
<evidence type="ECO:0000313" key="3">
    <source>
        <dbReference type="Proteomes" id="UP000691718"/>
    </source>
</evidence>
<evidence type="ECO:0000313" key="2">
    <source>
        <dbReference type="EMBL" id="CAG4939907.1"/>
    </source>
</evidence>